<dbReference type="Proteomes" id="UP000308600">
    <property type="component" value="Unassembled WGS sequence"/>
</dbReference>
<evidence type="ECO:0000313" key="2">
    <source>
        <dbReference type="Proteomes" id="UP000308600"/>
    </source>
</evidence>
<proteinExistence type="predicted"/>
<reference evidence="1 2" key="1">
    <citation type="journal article" date="2019" name="Nat. Ecol. Evol.">
        <title>Megaphylogeny resolves global patterns of mushroom evolution.</title>
        <authorList>
            <person name="Varga T."/>
            <person name="Krizsan K."/>
            <person name="Foldi C."/>
            <person name="Dima B."/>
            <person name="Sanchez-Garcia M."/>
            <person name="Sanchez-Ramirez S."/>
            <person name="Szollosi G.J."/>
            <person name="Szarkandi J.G."/>
            <person name="Papp V."/>
            <person name="Albert L."/>
            <person name="Andreopoulos W."/>
            <person name="Angelini C."/>
            <person name="Antonin V."/>
            <person name="Barry K.W."/>
            <person name="Bougher N.L."/>
            <person name="Buchanan P."/>
            <person name="Buyck B."/>
            <person name="Bense V."/>
            <person name="Catcheside P."/>
            <person name="Chovatia M."/>
            <person name="Cooper J."/>
            <person name="Damon W."/>
            <person name="Desjardin D."/>
            <person name="Finy P."/>
            <person name="Geml J."/>
            <person name="Haridas S."/>
            <person name="Hughes K."/>
            <person name="Justo A."/>
            <person name="Karasinski D."/>
            <person name="Kautmanova I."/>
            <person name="Kiss B."/>
            <person name="Kocsube S."/>
            <person name="Kotiranta H."/>
            <person name="LaButti K.M."/>
            <person name="Lechner B.E."/>
            <person name="Liimatainen K."/>
            <person name="Lipzen A."/>
            <person name="Lukacs Z."/>
            <person name="Mihaltcheva S."/>
            <person name="Morgado L.N."/>
            <person name="Niskanen T."/>
            <person name="Noordeloos M.E."/>
            <person name="Ohm R.A."/>
            <person name="Ortiz-Santana B."/>
            <person name="Ovrebo C."/>
            <person name="Racz N."/>
            <person name="Riley R."/>
            <person name="Savchenko A."/>
            <person name="Shiryaev A."/>
            <person name="Soop K."/>
            <person name="Spirin V."/>
            <person name="Szebenyi C."/>
            <person name="Tomsovsky M."/>
            <person name="Tulloss R.E."/>
            <person name="Uehling J."/>
            <person name="Grigoriev I.V."/>
            <person name="Vagvolgyi C."/>
            <person name="Papp T."/>
            <person name="Martin F.M."/>
            <person name="Miettinen O."/>
            <person name="Hibbett D.S."/>
            <person name="Nagy L.G."/>
        </authorList>
    </citation>
    <scope>NUCLEOTIDE SEQUENCE [LARGE SCALE GENOMIC DNA]</scope>
    <source>
        <strain evidence="1 2">NL-1719</strain>
    </source>
</reference>
<keyword evidence="2" id="KW-1185">Reference proteome</keyword>
<evidence type="ECO:0000313" key="1">
    <source>
        <dbReference type="EMBL" id="TFK66151.1"/>
    </source>
</evidence>
<accession>A0ACD3AKU0</accession>
<dbReference type="EMBL" id="ML208414">
    <property type="protein sequence ID" value="TFK66151.1"/>
    <property type="molecule type" value="Genomic_DNA"/>
</dbReference>
<name>A0ACD3AKU0_9AGAR</name>
<protein>
    <submittedName>
        <fullName evidence="1">Uncharacterized protein</fullName>
    </submittedName>
</protein>
<organism evidence="1 2">
    <name type="scientific">Pluteus cervinus</name>
    <dbReference type="NCBI Taxonomy" id="181527"/>
    <lineage>
        <taxon>Eukaryota</taxon>
        <taxon>Fungi</taxon>
        <taxon>Dikarya</taxon>
        <taxon>Basidiomycota</taxon>
        <taxon>Agaricomycotina</taxon>
        <taxon>Agaricomycetes</taxon>
        <taxon>Agaricomycetidae</taxon>
        <taxon>Agaricales</taxon>
        <taxon>Pluteineae</taxon>
        <taxon>Pluteaceae</taxon>
        <taxon>Pluteus</taxon>
    </lineage>
</organism>
<gene>
    <name evidence="1" type="ORF">BDN72DRAFT_844704</name>
</gene>
<sequence>MAIVDGTNDGVSPLDCLPSSRNRLVSIGIMFKLVGLPTTRAYLLLRLRGRRYVHCLKQ</sequence>